<keyword evidence="2" id="KW-0812">Transmembrane</keyword>
<keyword evidence="2" id="KW-0472">Membrane</keyword>
<protein>
    <recommendedName>
        <fullName evidence="5">Transmembrane protein</fullName>
    </recommendedName>
</protein>
<evidence type="ECO:0008006" key="5">
    <source>
        <dbReference type="Google" id="ProtNLM"/>
    </source>
</evidence>
<keyword evidence="2" id="KW-1133">Transmembrane helix</keyword>
<evidence type="ECO:0000313" key="4">
    <source>
        <dbReference type="Proteomes" id="UP001153069"/>
    </source>
</evidence>
<evidence type="ECO:0000256" key="1">
    <source>
        <dbReference type="SAM" id="MobiDB-lite"/>
    </source>
</evidence>
<sequence>MAVAKDKLWHFLASLGMVWFFFAGLSLIDHCFFPRTTTQNEHSAENAEPDEEKQELETQSPSIASDRQEKQEQPTTVFQTILQSTTRCILLASFLSFVVGAAKEFADVIWNGWPWCTNGVCHGDGWDILANLVGIIVGAAILFLATSIRVWMVAKNQ</sequence>
<accession>A0A9N8H6N0</accession>
<dbReference type="Proteomes" id="UP001153069">
    <property type="component" value="Unassembled WGS sequence"/>
</dbReference>
<name>A0A9N8H6N0_9STRA</name>
<evidence type="ECO:0000313" key="3">
    <source>
        <dbReference type="EMBL" id="CAB9501295.1"/>
    </source>
</evidence>
<organism evidence="3 4">
    <name type="scientific">Seminavis robusta</name>
    <dbReference type="NCBI Taxonomy" id="568900"/>
    <lineage>
        <taxon>Eukaryota</taxon>
        <taxon>Sar</taxon>
        <taxon>Stramenopiles</taxon>
        <taxon>Ochrophyta</taxon>
        <taxon>Bacillariophyta</taxon>
        <taxon>Bacillariophyceae</taxon>
        <taxon>Bacillariophycidae</taxon>
        <taxon>Naviculales</taxon>
        <taxon>Naviculaceae</taxon>
        <taxon>Seminavis</taxon>
    </lineage>
</organism>
<proteinExistence type="predicted"/>
<dbReference type="EMBL" id="CAICTM010000103">
    <property type="protein sequence ID" value="CAB9501295.1"/>
    <property type="molecule type" value="Genomic_DNA"/>
</dbReference>
<gene>
    <name evidence="3" type="ORF">SEMRO_104_G052980.1</name>
</gene>
<evidence type="ECO:0000256" key="2">
    <source>
        <dbReference type="SAM" id="Phobius"/>
    </source>
</evidence>
<feature type="transmembrane region" description="Helical" evidence="2">
    <location>
        <begin position="7"/>
        <end position="28"/>
    </location>
</feature>
<feature type="region of interest" description="Disordered" evidence="1">
    <location>
        <begin position="40"/>
        <end position="72"/>
    </location>
</feature>
<keyword evidence="4" id="KW-1185">Reference proteome</keyword>
<comment type="caution">
    <text evidence="3">The sequence shown here is derived from an EMBL/GenBank/DDBJ whole genome shotgun (WGS) entry which is preliminary data.</text>
</comment>
<feature type="transmembrane region" description="Helical" evidence="2">
    <location>
        <begin position="128"/>
        <end position="152"/>
    </location>
</feature>
<dbReference type="AlphaFoldDB" id="A0A9N8H6N0"/>
<reference evidence="3" key="1">
    <citation type="submission" date="2020-06" db="EMBL/GenBank/DDBJ databases">
        <authorList>
            <consortium name="Plant Systems Biology data submission"/>
        </authorList>
    </citation>
    <scope>NUCLEOTIDE SEQUENCE</scope>
    <source>
        <strain evidence="3">D6</strain>
    </source>
</reference>